<feature type="region of interest" description="Disordered" evidence="1">
    <location>
        <begin position="344"/>
        <end position="371"/>
    </location>
</feature>
<dbReference type="KEGG" id="cme:CYME_CMD181C"/>
<sequence length="513" mass="55684">MSTSPTENIELVASLPPEGASRKRQRRVPRQTPRSPNTHPSSGTVGVNEAPHSEVASHVVPGQRSVPEVDVGSDDYLDAEAVSEQGGMTRLLVSPPLSRFVQDVERTRMTGGSSLGHSRPSDASAVDAEKSYTGAMSVDPLSLGIRELVRSRQRPVNRTPTVDRRRRQADNRTGTAHCSPGSEETVAEASAKDIGLQIPAETEGPSPRQGGVSGAPATRDVLVPERLYESPAIVEDTQSDRLDRRIPGADTVVLAPQVRLDNRGNLVLDERSLVVTASHVADAHADAGQESVHPEQHSDHAGAVGGNASMASAASGPASVECDLQRRVQRHRRAIRAEQQRLLRTAITSEQRPAENENISVETHTGAPRRGAATIASFTNRASCERWPPEETALFYRALRAFGQNYSMIEQLFPNRNRKQIKNKFKKEERSNPALIEAALREHGARRHHLSLGRHTCATDTTLSDNSEHAVPEAGIGSSKATAEREQIFQGFDNDYIQRVFGAASPVLPEEIP</sequence>
<dbReference type="HOGENOM" id="CLU_531426_0_0_1"/>
<dbReference type="InterPro" id="IPR009057">
    <property type="entry name" value="Homeodomain-like_sf"/>
</dbReference>
<dbReference type="STRING" id="280699.M1V6V4"/>
<evidence type="ECO:0000313" key="4">
    <source>
        <dbReference type="Proteomes" id="UP000007014"/>
    </source>
</evidence>
<dbReference type="PANTHER" id="PTHR22929">
    <property type="entry name" value="RNA POLYMERASE III TRANSCRIPTION INITIATION FACTOR B"/>
    <property type="match status" value="1"/>
</dbReference>
<gene>
    <name evidence="3" type="ORF">CYME_CMD181C</name>
</gene>
<dbReference type="eggNOG" id="KOG2009">
    <property type="taxonomic scope" value="Eukaryota"/>
</dbReference>
<name>M1V6V4_CYAM1</name>
<dbReference type="Proteomes" id="UP000007014">
    <property type="component" value="Chromosome 4"/>
</dbReference>
<dbReference type="GO" id="GO:0000126">
    <property type="term" value="C:transcription factor TFIIIB complex"/>
    <property type="evidence" value="ECO:0007669"/>
    <property type="project" value="TreeGrafter"/>
</dbReference>
<dbReference type="SMART" id="SM00717">
    <property type="entry name" value="SANT"/>
    <property type="match status" value="1"/>
</dbReference>
<dbReference type="Gene3D" id="1.10.10.60">
    <property type="entry name" value="Homeodomain-like"/>
    <property type="match status" value="1"/>
</dbReference>
<dbReference type="GeneID" id="16992726"/>
<dbReference type="GO" id="GO:0070898">
    <property type="term" value="P:RNA polymerase III preinitiation complex assembly"/>
    <property type="evidence" value="ECO:0007669"/>
    <property type="project" value="TreeGrafter"/>
</dbReference>
<dbReference type="AlphaFoldDB" id="M1V6V4"/>
<proteinExistence type="predicted"/>
<feature type="compositionally biased region" description="Basic and acidic residues" evidence="1">
    <location>
        <begin position="284"/>
        <end position="300"/>
    </location>
</feature>
<feature type="region of interest" description="Disordered" evidence="1">
    <location>
        <begin position="460"/>
        <end position="479"/>
    </location>
</feature>
<protein>
    <submittedName>
        <fullName evidence="3">Similar to RNA polymerase III transcription factor IIIB chain B</fullName>
    </submittedName>
</protein>
<dbReference type="EMBL" id="AP006486">
    <property type="protein sequence ID" value="BAM79234.1"/>
    <property type="molecule type" value="Genomic_DNA"/>
</dbReference>
<dbReference type="OrthoDB" id="272624at2759"/>
<keyword evidence="4" id="KW-1185">Reference proteome</keyword>
<reference evidence="3 4" key="1">
    <citation type="journal article" date="2004" name="Nature">
        <title>Genome sequence of the ultrasmall unicellular red alga Cyanidioschyzon merolae 10D.</title>
        <authorList>
            <person name="Matsuzaki M."/>
            <person name="Misumi O."/>
            <person name="Shin-i T."/>
            <person name="Maruyama S."/>
            <person name="Takahara M."/>
            <person name="Miyagishima S."/>
            <person name="Mori T."/>
            <person name="Nishida K."/>
            <person name="Yagisawa F."/>
            <person name="Nishida K."/>
            <person name="Yoshida Y."/>
            <person name="Nishimura Y."/>
            <person name="Nakao S."/>
            <person name="Kobayashi T."/>
            <person name="Momoyama Y."/>
            <person name="Higashiyama T."/>
            <person name="Minoda A."/>
            <person name="Sano M."/>
            <person name="Nomoto H."/>
            <person name="Oishi K."/>
            <person name="Hayashi H."/>
            <person name="Ohta F."/>
            <person name="Nishizaka S."/>
            <person name="Haga S."/>
            <person name="Miura S."/>
            <person name="Morishita T."/>
            <person name="Kabeya Y."/>
            <person name="Terasawa K."/>
            <person name="Suzuki Y."/>
            <person name="Ishii Y."/>
            <person name="Asakawa S."/>
            <person name="Takano H."/>
            <person name="Ohta N."/>
            <person name="Kuroiwa H."/>
            <person name="Tanaka K."/>
            <person name="Shimizu N."/>
            <person name="Sugano S."/>
            <person name="Sato N."/>
            <person name="Nozaki H."/>
            <person name="Ogasawara N."/>
            <person name="Kohara Y."/>
            <person name="Kuroiwa T."/>
        </authorList>
    </citation>
    <scope>NUCLEOTIDE SEQUENCE [LARGE SCALE GENOMIC DNA]</scope>
    <source>
        <strain evidence="3 4">10D</strain>
    </source>
</reference>
<evidence type="ECO:0000259" key="2">
    <source>
        <dbReference type="SMART" id="SM00717"/>
    </source>
</evidence>
<dbReference type="CDD" id="cd00167">
    <property type="entry name" value="SANT"/>
    <property type="match status" value="1"/>
</dbReference>
<dbReference type="PANTHER" id="PTHR22929:SF0">
    <property type="entry name" value="TRANSCRIPTION FACTOR TFIIIB COMPONENT B'' HOMOLOG"/>
    <property type="match status" value="1"/>
</dbReference>
<feature type="compositionally biased region" description="Low complexity" evidence="1">
    <location>
        <begin position="306"/>
        <end position="319"/>
    </location>
</feature>
<feature type="region of interest" description="Disordered" evidence="1">
    <location>
        <begin position="284"/>
        <end position="320"/>
    </location>
</feature>
<dbReference type="GO" id="GO:0001156">
    <property type="term" value="F:TFIIIC-class transcription factor complex binding"/>
    <property type="evidence" value="ECO:0007669"/>
    <property type="project" value="TreeGrafter"/>
</dbReference>
<dbReference type="Pfam" id="PF15963">
    <property type="entry name" value="Myb_DNA-bind_7"/>
    <property type="match status" value="1"/>
</dbReference>
<feature type="region of interest" description="Disordered" evidence="1">
    <location>
        <begin position="1"/>
        <end position="72"/>
    </location>
</feature>
<evidence type="ECO:0000313" key="3">
    <source>
        <dbReference type="EMBL" id="BAM79234.1"/>
    </source>
</evidence>
<organism evidence="3 4">
    <name type="scientific">Cyanidioschyzon merolae (strain NIES-3377 / 10D)</name>
    <name type="common">Unicellular red alga</name>
    <dbReference type="NCBI Taxonomy" id="280699"/>
    <lineage>
        <taxon>Eukaryota</taxon>
        <taxon>Rhodophyta</taxon>
        <taxon>Bangiophyceae</taxon>
        <taxon>Cyanidiales</taxon>
        <taxon>Cyanidiaceae</taxon>
        <taxon>Cyanidioschyzon</taxon>
    </lineage>
</organism>
<feature type="region of interest" description="Disordered" evidence="1">
    <location>
        <begin position="152"/>
        <end position="218"/>
    </location>
</feature>
<dbReference type="InterPro" id="IPR001005">
    <property type="entry name" value="SANT/Myb"/>
</dbReference>
<dbReference type="SUPFAM" id="SSF46689">
    <property type="entry name" value="Homeodomain-like"/>
    <property type="match status" value="1"/>
</dbReference>
<feature type="compositionally biased region" description="Polar residues" evidence="1">
    <location>
        <begin position="32"/>
        <end position="45"/>
    </location>
</feature>
<reference evidence="3 4" key="2">
    <citation type="journal article" date="2007" name="BMC Biol.">
        <title>A 100%-complete sequence reveals unusually simple genomic features in the hot-spring red alga Cyanidioschyzon merolae.</title>
        <authorList>
            <person name="Nozaki H."/>
            <person name="Takano H."/>
            <person name="Misumi O."/>
            <person name="Terasawa K."/>
            <person name="Matsuzaki M."/>
            <person name="Maruyama S."/>
            <person name="Nishida K."/>
            <person name="Yagisawa F."/>
            <person name="Yoshida Y."/>
            <person name="Fujiwara T."/>
            <person name="Takio S."/>
            <person name="Tamura K."/>
            <person name="Chung S.J."/>
            <person name="Nakamura S."/>
            <person name="Kuroiwa H."/>
            <person name="Tanaka K."/>
            <person name="Sato N."/>
            <person name="Kuroiwa T."/>
        </authorList>
    </citation>
    <scope>NUCLEOTIDE SEQUENCE [LARGE SCALE GENOMIC DNA]</scope>
    <source>
        <strain evidence="3 4">10D</strain>
    </source>
</reference>
<feature type="domain" description="Myb-like" evidence="2">
    <location>
        <begin position="383"/>
        <end position="431"/>
    </location>
</feature>
<evidence type="ECO:0000256" key="1">
    <source>
        <dbReference type="SAM" id="MobiDB-lite"/>
    </source>
</evidence>
<dbReference type="Gramene" id="CMD181CT">
    <property type="protein sequence ID" value="CMD181CT"/>
    <property type="gene ID" value="CMD181C"/>
</dbReference>
<accession>M1V6V4</accession>
<dbReference type="InterPro" id="IPR039467">
    <property type="entry name" value="TFIIIB_B''_Myb"/>
</dbReference>
<dbReference type="RefSeq" id="XP_005535520.1">
    <property type="nucleotide sequence ID" value="XM_005535463.1"/>
</dbReference>
<feature type="compositionally biased region" description="Polar residues" evidence="1">
    <location>
        <begin position="346"/>
        <end position="363"/>
    </location>
</feature>